<evidence type="ECO:0000256" key="1">
    <source>
        <dbReference type="SAM" id="MobiDB-lite"/>
    </source>
</evidence>
<sequence length="138" mass="15582">MLATTDQDLLRCITEKVLANSMGRQLKVYKWLKSNPNSTYKTLCAGDMLANNWPGIVMADWRPSTAVVTQRGKSPVADQQSYKPPFLTGRPQSGSRSSRPVKMTLVEPPPRRHSNSARTTPRLKNEPWQLAFKVKKNE</sequence>
<feature type="compositionally biased region" description="Polar residues" evidence="1">
    <location>
        <begin position="69"/>
        <end position="82"/>
    </location>
</feature>
<keyword evidence="3" id="KW-1185">Reference proteome</keyword>
<protein>
    <submittedName>
        <fullName evidence="2">Uncharacterized protein</fullName>
    </submittedName>
</protein>
<feature type="compositionally biased region" description="Low complexity" evidence="1">
    <location>
        <begin position="89"/>
        <end position="100"/>
    </location>
</feature>
<dbReference type="AlphaFoldDB" id="A0ABD2QGH8"/>
<feature type="region of interest" description="Disordered" evidence="1">
    <location>
        <begin position="69"/>
        <end position="138"/>
    </location>
</feature>
<evidence type="ECO:0000313" key="3">
    <source>
        <dbReference type="Proteomes" id="UP001626550"/>
    </source>
</evidence>
<dbReference type="Proteomes" id="UP001626550">
    <property type="component" value="Unassembled WGS sequence"/>
</dbReference>
<accession>A0ABD2QGH8</accession>
<proteinExistence type="predicted"/>
<reference evidence="2 3" key="1">
    <citation type="submission" date="2024-11" db="EMBL/GenBank/DDBJ databases">
        <title>Adaptive evolution of stress response genes in parasites aligns with host niche diversity.</title>
        <authorList>
            <person name="Hahn C."/>
            <person name="Resl P."/>
        </authorList>
    </citation>
    <scope>NUCLEOTIDE SEQUENCE [LARGE SCALE GENOMIC DNA]</scope>
    <source>
        <strain evidence="2">EGGRZ-B1_66</strain>
        <tissue evidence="2">Body</tissue>
    </source>
</reference>
<organism evidence="2 3">
    <name type="scientific">Cichlidogyrus casuarinus</name>
    <dbReference type="NCBI Taxonomy" id="1844966"/>
    <lineage>
        <taxon>Eukaryota</taxon>
        <taxon>Metazoa</taxon>
        <taxon>Spiralia</taxon>
        <taxon>Lophotrochozoa</taxon>
        <taxon>Platyhelminthes</taxon>
        <taxon>Monogenea</taxon>
        <taxon>Monopisthocotylea</taxon>
        <taxon>Dactylogyridea</taxon>
        <taxon>Ancyrocephalidae</taxon>
        <taxon>Cichlidogyrus</taxon>
    </lineage>
</organism>
<evidence type="ECO:0000313" key="2">
    <source>
        <dbReference type="EMBL" id="KAL3318307.1"/>
    </source>
</evidence>
<name>A0ABD2QGH8_9PLAT</name>
<gene>
    <name evidence="2" type="ORF">Ciccas_003034</name>
</gene>
<comment type="caution">
    <text evidence="2">The sequence shown here is derived from an EMBL/GenBank/DDBJ whole genome shotgun (WGS) entry which is preliminary data.</text>
</comment>
<dbReference type="EMBL" id="JBJKFK010000260">
    <property type="protein sequence ID" value="KAL3318307.1"/>
    <property type="molecule type" value="Genomic_DNA"/>
</dbReference>